<dbReference type="PANTHER" id="PTHR36928">
    <property type="entry name" value="PHOSPHATASE YCDX-RELATED"/>
    <property type="match status" value="1"/>
</dbReference>
<dbReference type="PANTHER" id="PTHR36928:SF1">
    <property type="entry name" value="PHOSPHATASE YCDX-RELATED"/>
    <property type="match status" value="1"/>
</dbReference>
<name>X1FMP9_9ZZZZ</name>
<dbReference type="InterPro" id="IPR016195">
    <property type="entry name" value="Pol/histidinol_Pase-like"/>
</dbReference>
<dbReference type="InterPro" id="IPR050243">
    <property type="entry name" value="PHP_phosphatase"/>
</dbReference>
<dbReference type="SUPFAM" id="SSF89550">
    <property type="entry name" value="PHP domain-like"/>
    <property type="match status" value="1"/>
</dbReference>
<dbReference type="GO" id="GO:0005829">
    <property type="term" value="C:cytosol"/>
    <property type="evidence" value="ECO:0007669"/>
    <property type="project" value="TreeGrafter"/>
</dbReference>
<protein>
    <recommendedName>
        <fullName evidence="2">Polymerase/histidinol phosphatase N-terminal domain-containing protein</fullName>
    </recommendedName>
</protein>
<sequence>DISEIARAAKGAGYKYICITDHSRSSAIANGLSPKRLAQQIKENRKLNEQLKGITVLAGTEVDILADGSLDFDNKLLAELDFVIAAIHSGLASSREKVTTRTLKAMDNPYVHCIAHPTGRLIGQREPMDIDIVAVIKHAAQTHTALEVNANPWRLDLKDTHCRMAIEAQVKLVIGTDAHSISGLGLMGFGVATAGRGWVTKADVLNTFSAAKIKSWAKSKLKA</sequence>
<dbReference type="EMBL" id="BARU01000547">
    <property type="protein sequence ID" value="GAH22028.1"/>
    <property type="molecule type" value="Genomic_DNA"/>
</dbReference>
<accession>X1FMP9</accession>
<proteinExistence type="predicted"/>
<organism evidence="1">
    <name type="scientific">marine sediment metagenome</name>
    <dbReference type="NCBI Taxonomy" id="412755"/>
    <lineage>
        <taxon>unclassified sequences</taxon>
        <taxon>metagenomes</taxon>
        <taxon>ecological metagenomes</taxon>
    </lineage>
</organism>
<dbReference type="InterPro" id="IPR047967">
    <property type="entry name" value="PolX_PHP"/>
</dbReference>
<feature type="non-terminal residue" evidence="1">
    <location>
        <position position="1"/>
    </location>
</feature>
<comment type="caution">
    <text evidence="1">The sequence shown here is derived from an EMBL/GenBank/DDBJ whole genome shotgun (WGS) entry which is preliminary data.</text>
</comment>
<evidence type="ECO:0000313" key="1">
    <source>
        <dbReference type="EMBL" id="GAH22028.1"/>
    </source>
</evidence>
<gene>
    <name evidence="1" type="ORF">S03H2_01779</name>
</gene>
<dbReference type="GO" id="GO:0042578">
    <property type="term" value="F:phosphoric ester hydrolase activity"/>
    <property type="evidence" value="ECO:0007669"/>
    <property type="project" value="TreeGrafter"/>
</dbReference>
<reference evidence="1" key="1">
    <citation type="journal article" date="2014" name="Front. Microbiol.">
        <title>High frequency of phylogenetically diverse reductive dehalogenase-homologous genes in deep subseafloor sedimentary metagenomes.</title>
        <authorList>
            <person name="Kawai M."/>
            <person name="Futagami T."/>
            <person name="Toyoda A."/>
            <person name="Takaki Y."/>
            <person name="Nishi S."/>
            <person name="Hori S."/>
            <person name="Arai W."/>
            <person name="Tsubouchi T."/>
            <person name="Morono Y."/>
            <person name="Uchiyama I."/>
            <person name="Ito T."/>
            <person name="Fujiyama A."/>
            <person name="Inagaki F."/>
            <person name="Takami H."/>
        </authorList>
    </citation>
    <scope>NUCLEOTIDE SEQUENCE</scope>
    <source>
        <strain evidence="1">Expedition CK06-06</strain>
    </source>
</reference>
<evidence type="ECO:0008006" key="2">
    <source>
        <dbReference type="Google" id="ProtNLM"/>
    </source>
</evidence>
<dbReference type="Gene3D" id="3.20.20.140">
    <property type="entry name" value="Metal-dependent hydrolases"/>
    <property type="match status" value="1"/>
</dbReference>
<dbReference type="AlphaFoldDB" id="X1FMP9"/>
<dbReference type="GO" id="GO:0008270">
    <property type="term" value="F:zinc ion binding"/>
    <property type="evidence" value="ECO:0007669"/>
    <property type="project" value="TreeGrafter"/>
</dbReference>
<dbReference type="CDD" id="cd07436">
    <property type="entry name" value="PHP_PolX"/>
    <property type="match status" value="1"/>
</dbReference>